<dbReference type="HOGENOM" id="CLU_2348907_0_0_1"/>
<evidence type="ECO:0000313" key="2">
    <source>
        <dbReference type="Proteomes" id="UP000001292"/>
    </source>
</evidence>
<dbReference type="EMBL" id="CH480861">
    <property type="protein sequence ID" value="EDW52804.1"/>
    <property type="molecule type" value="Genomic_DNA"/>
</dbReference>
<evidence type="ECO:0000313" key="1">
    <source>
        <dbReference type="EMBL" id="EDW52804.1"/>
    </source>
</evidence>
<protein>
    <submittedName>
        <fullName evidence="1">GM11693</fullName>
    </submittedName>
</protein>
<organism evidence="2">
    <name type="scientific">Drosophila sechellia</name>
    <name type="common">Fruit fly</name>
    <dbReference type="NCBI Taxonomy" id="7238"/>
    <lineage>
        <taxon>Eukaryota</taxon>
        <taxon>Metazoa</taxon>
        <taxon>Ecdysozoa</taxon>
        <taxon>Arthropoda</taxon>
        <taxon>Hexapoda</taxon>
        <taxon>Insecta</taxon>
        <taxon>Pterygota</taxon>
        <taxon>Neoptera</taxon>
        <taxon>Endopterygota</taxon>
        <taxon>Diptera</taxon>
        <taxon>Brachycera</taxon>
        <taxon>Muscomorpha</taxon>
        <taxon>Ephydroidea</taxon>
        <taxon>Drosophilidae</taxon>
        <taxon>Drosophila</taxon>
        <taxon>Sophophora</taxon>
    </lineage>
</organism>
<reference evidence="1 2" key="1">
    <citation type="journal article" date="2007" name="Nature">
        <title>Evolution of genes and genomes on the Drosophila phylogeny.</title>
        <authorList>
            <consortium name="Drosophila 12 Genomes Consortium"/>
            <person name="Clark A.G."/>
            <person name="Eisen M.B."/>
            <person name="Smith D.R."/>
            <person name="Bergman C.M."/>
            <person name="Oliver B."/>
            <person name="Markow T.A."/>
            <person name="Kaufman T.C."/>
            <person name="Kellis M."/>
            <person name="Gelbart W."/>
            <person name="Iyer V.N."/>
            <person name="Pollard D.A."/>
            <person name="Sackton T.B."/>
            <person name="Larracuente A.M."/>
            <person name="Singh N.D."/>
            <person name="Abad J.P."/>
            <person name="Abt D.N."/>
            <person name="Adryan B."/>
            <person name="Aguade M."/>
            <person name="Akashi H."/>
            <person name="Anderson W.W."/>
            <person name="Aquadro C.F."/>
            <person name="Ardell D.H."/>
            <person name="Arguello R."/>
            <person name="Artieri C.G."/>
            <person name="Barbash D.A."/>
            <person name="Barker D."/>
            <person name="Barsanti P."/>
            <person name="Batterham P."/>
            <person name="Batzoglou S."/>
            <person name="Begun D."/>
            <person name="Bhutkar A."/>
            <person name="Blanco E."/>
            <person name="Bosak S.A."/>
            <person name="Bradley R.K."/>
            <person name="Brand A.D."/>
            <person name="Brent M.R."/>
            <person name="Brooks A.N."/>
            <person name="Brown R.H."/>
            <person name="Butlin R.K."/>
            <person name="Caggese C."/>
            <person name="Calvi B.R."/>
            <person name="Bernardo de Carvalho A."/>
            <person name="Caspi A."/>
            <person name="Castrezana S."/>
            <person name="Celniker S.E."/>
            <person name="Chang J.L."/>
            <person name="Chapple C."/>
            <person name="Chatterji S."/>
            <person name="Chinwalla A."/>
            <person name="Civetta A."/>
            <person name="Clifton S.W."/>
            <person name="Comeron J.M."/>
            <person name="Costello J.C."/>
            <person name="Coyne J.A."/>
            <person name="Daub J."/>
            <person name="David R.G."/>
            <person name="Delcher A.L."/>
            <person name="Delehaunty K."/>
            <person name="Do C.B."/>
            <person name="Ebling H."/>
            <person name="Edwards K."/>
            <person name="Eickbush T."/>
            <person name="Evans J.D."/>
            <person name="Filipski A."/>
            <person name="Findeiss S."/>
            <person name="Freyhult E."/>
            <person name="Fulton L."/>
            <person name="Fulton R."/>
            <person name="Garcia A.C."/>
            <person name="Gardiner A."/>
            <person name="Garfield D.A."/>
            <person name="Garvin B.E."/>
            <person name="Gibson G."/>
            <person name="Gilbert D."/>
            <person name="Gnerre S."/>
            <person name="Godfrey J."/>
            <person name="Good R."/>
            <person name="Gotea V."/>
            <person name="Gravely B."/>
            <person name="Greenberg A.J."/>
            <person name="Griffiths-Jones S."/>
            <person name="Gross S."/>
            <person name="Guigo R."/>
            <person name="Gustafson E.A."/>
            <person name="Haerty W."/>
            <person name="Hahn M.W."/>
            <person name="Halligan D.L."/>
            <person name="Halpern A.L."/>
            <person name="Halter G.M."/>
            <person name="Han M.V."/>
            <person name="Heger A."/>
            <person name="Hillier L."/>
            <person name="Hinrichs A.S."/>
            <person name="Holmes I."/>
            <person name="Hoskins R.A."/>
            <person name="Hubisz M.J."/>
            <person name="Hultmark D."/>
            <person name="Huntley M.A."/>
            <person name="Jaffe D.B."/>
            <person name="Jagadeeshan S."/>
            <person name="Jeck W.R."/>
            <person name="Johnson J."/>
            <person name="Jones C.D."/>
            <person name="Jordan W.C."/>
            <person name="Karpen G.H."/>
            <person name="Kataoka E."/>
            <person name="Keightley P.D."/>
            <person name="Kheradpour P."/>
            <person name="Kirkness E.F."/>
            <person name="Koerich L.B."/>
            <person name="Kristiansen K."/>
            <person name="Kudrna D."/>
            <person name="Kulathinal R.J."/>
            <person name="Kumar S."/>
            <person name="Kwok R."/>
            <person name="Lander E."/>
            <person name="Langley C.H."/>
            <person name="Lapoint R."/>
            <person name="Lazzaro B.P."/>
            <person name="Lee S.J."/>
            <person name="Levesque L."/>
            <person name="Li R."/>
            <person name="Lin C.F."/>
            <person name="Lin M.F."/>
            <person name="Lindblad-Toh K."/>
            <person name="Llopart A."/>
            <person name="Long M."/>
            <person name="Low L."/>
            <person name="Lozovsky E."/>
            <person name="Lu J."/>
            <person name="Luo M."/>
            <person name="Machado C.A."/>
            <person name="Makalowski W."/>
            <person name="Marzo M."/>
            <person name="Matsuda M."/>
            <person name="Matzkin L."/>
            <person name="McAllister B."/>
            <person name="McBride C.S."/>
            <person name="McKernan B."/>
            <person name="McKernan K."/>
            <person name="Mendez-Lago M."/>
            <person name="Minx P."/>
            <person name="Mollenhauer M.U."/>
            <person name="Montooth K."/>
            <person name="Mount S.M."/>
            <person name="Mu X."/>
            <person name="Myers E."/>
            <person name="Negre B."/>
            <person name="Newfeld S."/>
            <person name="Nielsen R."/>
            <person name="Noor M.A."/>
            <person name="O'Grady P."/>
            <person name="Pachter L."/>
            <person name="Papaceit M."/>
            <person name="Parisi M.J."/>
            <person name="Parisi M."/>
            <person name="Parts L."/>
            <person name="Pedersen J.S."/>
            <person name="Pesole G."/>
            <person name="Phillippy A.M."/>
            <person name="Ponting C.P."/>
            <person name="Pop M."/>
            <person name="Porcelli D."/>
            <person name="Powell J.R."/>
            <person name="Prohaska S."/>
            <person name="Pruitt K."/>
            <person name="Puig M."/>
            <person name="Quesneville H."/>
            <person name="Ram K.R."/>
            <person name="Rand D."/>
            <person name="Rasmussen M.D."/>
            <person name="Reed L.K."/>
            <person name="Reenan R."/>
            <person name="Reily A."/>
            <person name="Remington K.A."/>
            <person name="Rieger T.T."/>
            <person name="Ritchie M.G."/>
            <person name="Robin C."/>
            <person name="Rogers Y.H."/>
            <person name="Rohde C."/>
            <person name="Rozas J."/>
            <person name="Rubenfield M.J."/>
            <person name="Ruiz A."/>
            <person name="Russo S."/>
            <person name="Salzberg S.L."/>
            <person name="Sanchez-Gracia A."/>
            <person name="Saranga D.J."/>
            <person name="Sato H."/>
            <person name="Schaeffer S.W."/>
            <person name="Schatz M.C."/>
            <person name="Schlenke T."/>
            <person name="Schwartz R."/>
            <person name="Segarra C."/>
            <person name="Singh R.S."/>
            <person name="Sirot L."/>
            <person name="Sirota M."/>
            <person name="Sisneros N.B."/>
            <person name="Smith C.D."/>
            <person name="Smith T.F."/>
            <person name="Spieth J."/>
            <person name="Stage D.E."/>
            <person name="Stark A."/>
            <person name="Stephan W."/>
            <person name="Strausberg R.L."/>
            <person name="Strempel S."/>
            <person name="Sturgill D."/>
            <person name="Sutton G."/>
            <person name="Sutton G.G."/>
            <person name="Tao W."/>
            <person name="Teichmann S."/>
            <person name="Tobari Y.N."/>
            <person name="Tomimura Y."/>
            <person name="Tsolas J.M."/>
            <person name="Valente V.L."/>
            <person name="Venter E."/>
            <person name="Venter J.C."/>
            <person name="Vicario S."/>
            <person name="Vieira F.G."/>
            <person name="Vilella A.J."/>
            <person name="Villasante A."/>
            <person name="Walenz B."/>
            <person name="Wang J."/>
            <person name="Wasserman M."/>
            <person name="Watts T."/>
            <person name="Wilson D."/>
            <person name="Wilson R.K."/>
            <person name="Wing R.A."/>
            <person name="Wolfner M.F."/>
            <person name="Wong A."/>
            <person name="Wong G.K."/>
            <person name="Wu C.I."/>
            <person name="Wu G."/>
            <person name="Yamamoto D."/>
            <person name="Yang H.P."/>
            <person name="Yang S.P."/>
            <person name="Yorke J.A."/>
            <person name="Yoshida K."/>
            <person name="Zdobnov E."/>
            <person name="Zhang P."/>
            <person name="Zhang Y."/>
            <person name="Zimin A.V."/>
            <person name="Baldwin J."/>
            <person name="Abdouelleil A."/>
            <person name="Abdulkadir J."/>
            <person name="Abebe A."/>
            <person name="Abera B."/>
            <person name="Abreu J."/>
            <person name="Acer S.C."/>
            <person name="Aftuck L."/>
            <person name="Alexander A."/>
            <person name="An P."/>
            <person name="Anderson E."/>
            <person name="Anderson S."/>
            <person name="Arachi H."/>
            <person name="Azer M."/>
            <person name="Bachantsang P."/>
            <person name="Barry A."/>
            <person name="Bayul T."/>
            <person name="Berlin A."/>
            <person name="Bessette D."/>
            <person name="Bloom T."/>
            <person name="Blye J."/>
            <person name="Boguslavskiy L."/>
            <person name="Bonnet C."/>
            <person name="Boukhgalter B."/>
            <person name="Bourzgui I."/>
            <person name="Brown A."/>
            <person name="Cahill P."/>
            <person name="Channer S."/>
            <person name="Cheshatsang Y."/>
            <person name="Chuda L."/>
            <person name="Citroen M."/>
            <person name="Collymore A."/>
            <person name="Cooke P."/>
            <person name="Costello M."/>
            <person name="D'Aco K."/>
            <person name="Daza R."/>
            <person name="De Haan G."/>
            <person name="DeGray S."/>
            <person name="DeMaso C."/>
            <person name="Dhargay N."/>
            <person name="Dooley K."/>
            <person name="Dooley E."/>
            <person name="Doricent M."/>
            <person name="Dorje P."/>
            <person name="Dorjee K."/>
            <person name="Dupes A."/>
            <person name="Elong R."/>
            <person name="Falk J."/>
            <person name="Farina A."/>
            <person name="Faro S."/>
            <person name="Ferguson D."/>
            <person name="Fisher S."/>
            <person name="Foley C.D."/>
            <person name="Franke A."/>
            <person name="Friedrich D."/>
            <person name="Gadbois L."/>
            <person name="Gearin G."/>
            <person name="Gearin C.R."/>
            <person name="Giannoukos G."/>
            <person name="Goode T."/>
            <person name="Graham J."/>
            <person name="Grandbois E."/>
            <person name="Grewal S."/>
            <person name="Gyaltsen K."/>
            <person name="Hafez N."/>
            <person name="Hagos B."/>
            <person name="Hall J."/>
            <person name="Henson C."/>
            <person name="Hollinger A."/>
            <person name="Honan T."/>
            <person name="Huard M.D."/>
            <person name="Hughes L."/>
            <person name="Hurhula B."/>
            <person name="Husby M.E."/>
            <person name="Kamat A."/>
            <person name="Kanga B."/>
            <person name="Kashin S."/>
            <person name="Khazanovich D."/>
            <person name="Kisner P."/>
            <person name="Lance K."/>
            <person name="Lara M."/>
            <person name="Lee W."/>
            <person name="Lennon N."/>
            <person name="Letendre F."/>
            <person name="LeVine R."/>
            <person name="Lipovsky A."/>
            <person name="Liu X."/>
            <person name="Liu J."/>
            <person name="Liu S."/>
            <person name="Lokyitsang T."/>
            <person name="Lokyitsang Y."/>
            <person name="Lubonja R."/>
            <person name="Lui A."/>
            <person name="MacDonald P."/>
            <person name="Magnisalis V."/>
            <person name="Maru K."/>
            <person name="Matthews C."/>
            <person name="McCusker W."/>
            <person name="McDonough S."/>
            <person name="Mehta T."/>
            <person name="Meldrim J."/>
            <person name="Meneus L."/>
            <person name="Mihai O."/>
            <person name="Mihalev A."/>
            <person name="Mihova T."/>
            <person name="Mittelman R."/>
            <person name="Mlenga V."/>
            <person name="Montmayeur A."/>
            <person name="Mulrain L."/>
            <person name="Navidi A."/>
            <person name="Naylor J."/>
            <person name="Negash T."/>
            <person name="Nguyen T."/>
            <person name="Nguyen N."/>
            <person name="Nicol R."/>
            <person name="Norbu C."/>
            <person name="Norbu N."/>
            <person name="Novod N."/>
            <person name="O'Neill B."/>
            <person name="Osman S."/>
            <person name="Markiewicz E."/>
            <person name="Oyono O.L."/>
            <person name="Patti C."/>
            <person name="Phunkhang P."/>
            <person name="Pierre F."/>
            <person name="Priest M."/>
            <person name="Raghuraman S."/>
            <person name="Rege F."/>
            <person name="Reyes R."/>
            <person name="Rise C."/>
            <person name="Rogov P."/>
            <person name="Ross K."/>
            <person name="Ryan E."/>
            <person name="Settipalli S."/>
            <person name="Shea T."/>
            <person name="Sherpa N."/>
            <person name="Shi L."/>
            <person name="Shih D."/>
            <person name="Sparrow T."/>
            <person name="Spaulding J."/>
            <person name="Stalker J."/>
            <person name="Stange-Thomann N."/>
            <person name="Stavropoulos S."/>
            <person name="Stone C."/>
            <person name="Strader C."/>
            <person name="Tesfaye S."/>
            <person name="Thomson T."/>
            <person name="Thoulutsang Y."/>
            <person name="Thoulutsang D."/>
            <person name="Topham K."/>
            <person name="Topping I."/>
            <person name="Tsamla T."/>
            <person name="Vassiliev H."/>
            <person name="Vo A."/>
            <person name="Wangchuk T."/>
            <person name="Wangdi T."/>
            <person name="Weiand M."/>
            <person name="Wilkinson J."/>
            <person name="Wilson A."/>
            <person name="Yadav S."/>
            <person name="Young G."/>
            <person name="Yu Q."/>
            <person name="Zembek L."/>
            <person name="Zhong D."/>
            <person name="Zimmer A."/>
            <person name="Zwirko Z."/>
            <person name="Jaffe D.B."/>
            <person name="Alvarez P."/>
            <person name="Brockman W."/>
            <person name="Butler J."/>
            <person name="Chin C."/>
            <person name="Gnerre S."/>
            <person name="Grabherr M."/>
            <person name="Kleber M."/>
            <person name="Mauceli E."/>
            <person name="MacCallum I."/>
        </authorList>
    </citation>
    <scope>NUCLEOTIDE SEQUENCE [LARGE SCALE GENOMIC DNA]</scope>
    <source>
        <strain evidence="2">Rob3c / Tucson 14021-0248.25</strain>
    </source>
</reference>
<dbReference type="AlphaFoldDB" id="B4IL07"/>
<sequence>MEKNLMKSMEQMMSTMFGQFKEMRMAMFSCQKRNKPEVVAGFKDTFKPEVVFQITGYDVISAMHPADRIRGGALVIVRSGIKYEELEFQISAVSKGA</sequence>
<accession>B4IL07</accession>
<proteinExistence type="predicted"/>
<dbReference type="Proteomes" id="UP000001292">
    <property type="component" value="Unassembled WGS sequence"/>
</dbReference>
<gene>
    <name evidence="1" type="primary">Dsec\GM11693</name>
    <name evidence="1" type="ORF">Dsec_GM11693</name>
</gene>
<keyword evidence="2" id="KW-1185">Reference proteome</keyword>
<name>B4IL07_DROSE</name>